<dbReference type="InterPro" id="IPR001810">
    <property type="entry name" value="F-box_dom"/>
</dbReference>
<keyword evidence="4" id="KW-1185">Reference proteome</keyword>
<organism evidence="3 4">
    <name type="scientific">Ascobolus immersus RN42</name>
    <dbReference type="NCBI Taxonomy" id="1160509"/>
    <lineage>
        <taxon>Eukaryota</taxon>
        <taxon>Fungi</taxon>
        <taxon>Dikarya</taxon>
        <taxon>Ascomycota</taxon>
        <taxon>Pezizomycotina</taxon>
        <taxon>Pezizomycetes</taxon>
        <taxon>Pezizales</taxon>
        <taxon>Ascobolaceae</taxon>
        <taxon>Ascobolus</taxon>
    </lineage>
</organism>
<accession>A0A3N4HY47</accession>
<dbReference type="Proteomes" id="UP000275078">
    <property type="component" value="Unassembled WGS sequence"/>
</dbReference>
<dbReference type="AlphaFoldDB" id="A0A3N4HY47"/>
<feature type="compositionally biased region" description="Pro residues" evidence="1">
    <location>
        <begin position="422"/>
        <end position="434"/>
    </location>
</feature>
<dbReference type="PROSITE" id="PS50181">
    <property type="entry name" value="FBOX"/>
    <property type="match status" value="1"/>
</dbReference>
<feature type="compositionally biased region" description="Low complexity" evidence="1">
    <location>
        <begin position="712"/>
        <end position="773"/>
    </location>
</feature>
<sequence>MTPSILTSRPKSITNLPFIGKPVAPTLFRRSSLRIAIAASSDDAENTGDHPDDFSDEDLEMPPRKKRRGGFQKGGFQKKVQIVEPPRDEGREADIDEEPEEELPHKSPTPQPPSSATTTNGADVAPIENASTTPEATSVPATVETGEQPEQQDGQQSEQQSIQQTEHLTETLVERLAGQEHEQEPQPNDVQLPEGFVIPPKPITLPEPPQIVEEPVKEPTPEPAEPTIKLQEKGLASLPVPILTQILKLLQSRELSALATTCQTINQIFTTRKLEITSELGQREGYSLPEIRTLDLYRPGGMTTEARYLVHKYCNWSNSTEQISIPEIMELSPIRGMVYLPELRQLKSNRKYAESWIRQRYPTTFAETKAQKMQKIRGYFLIMTTFLAHLHPFPRPPLKVRKPKAPTTPPVPLDPITGQPIQHPPQWNPNPQPEPPKKEPEGPVYDPLEPDNRLIFDHSACHELSAEDWKLYWNMIETIELTRVFHAPTNQWLGIFAPACYRDRCFETELAWFMSQSNIPASKRHGPKGGEERYWKWEHRQFDRLDVYTGQERDSVVRWEKVTETPSLDTAGITPAPFDPDARKEKHNVEKREVVKKGWRQLIVRKYELETHIKQRKEWAWVQRKERKRKEAEEKRAIREALEAQKRALEEEMRVERERMEAEERERIEAERRERGEVEDVVMGEESAPAAATTVTEPGKEGEGDMEGVEKTGATTEAPTESPAAAASGTPAATETPQPTSTDPATTTPAATTAPQPAEGTTAPETQPETTAPEPEKEKTPEPPRDPNAPVIAPARKDAREAPIQNLFLRWKCVYHNVLGIDDQSWGETGEVKDENPYF</sequence>
<reference evidence="3 4" key="1">
    <citation type="journal article" date="2018" name="Nat. Ecol. Evol.">
        <title>Pezizomycetes genomes reveal the molecular basis of ectomycorrhizal truffle lifestyle.</title>
        <authorList>
            <person name="Murat C."/>
            <person name="Payen T."/>
            <person name="Noel B."/>
            <person name="Kuo A."/>
            <person name="Morin E."/>
            <person name="Chen J."/>
            <person name="Kohler A."/>
            <person name="Krizsan K."/>
            <person name="Balestrini R."/>
            <person name="Da Silva C."/>
            <person name="Montanini B."/>
            <person name="Hainaut M."/>
            <person name="Levati E."/>
            <person name="Barry K.W."/>
            <person name="Belfiori B."/>
            <person name="Cichocki N."/>
            <person name="Clum A."/>
            <person name="Dockter R.B."/>
            <person name="Fauchery L."/>
            <person name="Guy J."/>
            <person name="Iotti M."/>
            <person name="Le Tacon F."/>
            <person name="Lindquist E.A."/>
            <person name="Lipzen A."/>
            <person name="Malagnac F."/>
            <person name="Mello A."/>
            <person name="Molinier V."/>
            <person name="Miyauchi S."/>
            <person name="Poulain J."/>
            <person name="Riccioni C."/>
            <person name="Rubini A."/>
            <person name="Sitrit Y."/>
            <person name="Splivallo R."/>
            <person name="Traeger S."/>
            <person name="Wang M."/>
            <person name="Zifcakova L."/>
            <person name="Wipf D."/>
            <person name="Zambonelli A."/>
            <person name="Paolocci F."/>
            <person name="Nowrousian M."/>
            <person name="Ottonello S."/>
            <person name="Baldrian P."/>
            <person name="Spatafora J.W."/>
            <person name="Henrissat B."/>
            <person name="Nagy L.G."/>
            <person name="Aury J.M."/>
            <person name="Wincker P."/>
            <person name="Grigoriev I.V."/>
            <person name="Bonfante P."/>
            <person name="Martin F.M."/>
        </authorList>
    </citation>
    <scope>NUCLEOTIDE SEQUENCE [LARGE SCALE GENOMIC DNA]</scope>
    <source>
        <strain evidence="3 4">RN42</strain>
    </source>
</reference>
<dbReference type="PANTHER" id="PTHR48125:SF12">
    <property type="entry name" value="AT HOOK TRANSCRIPTION FACTOR FAMILY-RELATED"/>
    <property type="match status" value="1"/>
</dbReference>
<dbReference type="PANTHER" id="PTHR48125">
    <property type="entry name" value="LP07818P1"/>
    <property type="match status" value="1"/>
</dbReference>
<evidence type="ECO:0000259" key="2">
    <source>
        <dbReference type="PROSITE" id="PS50181"/>
    </source>
</evidence>
<evidence type="ECO:0000313" key="4">
    <source>
        <dbReference type="Proteomes" id="UP000275078"/>
    </source>
</evidence>
<feature type="domain" description="F-box" evidence="2">
    <location>
        <begin position="232"/>
        <end position="280"/>
    </location>
</feature>
<feature type="region of interest" description="Disordered" evidence="1">
    <location>
        <begin position="656"/>
        <end position="798"/>
    </location>
</feature>
<dbReference type="STRING" id="1160509.A0A3N4HY47"/>
<name>A0A3N4HY47_ASCIM</name>
<protein>
    <recommendedName>
        <fullName evidence="2">F-box domain-containing protein</fullName>
    </recommendedName>
</protein>
<evidence type="ECO:0000256" key="1">
    <source>
        <dbReference type="SAM" id="MobiDB-lite"/>
    </source>
</evidence>
<feature type="region of interest" description="Disordered" evidence="1">
    <location>
        <begin position="39"/>
        <end position="164"/>
    </location>
</feature>
<dbReference type="EMBL" id="ML119707">
    <property type="protein sequence ID" value="RPA78773.1"/>
    <property type="molecule type" value="Genomic_DNA"/>
</dbReference>
<dbReference type="CDD" id="cd09917">
    <property type="entry name" value="F-box_SF"/>
    <property type="match status" value="1"/>
</dbReference>
<evidence type="ECO:0000313" key="3">
    <source>
        <dbReference type="EMBL" id="RPA78773.1"/>
    </source>
</evidence>
<proteinExistence type="predicted"/>
<feature type="compositionally biased region" description="Basic and acidic residues" evidence="1">
    <location>
        <begin position="656"/>
        <end position="678"/>
    </location>
</feature>
<feature type="region of interest" description="Disordered" evidence="1">
    <location>
        <begin position="397"/>
        <end position="448"/>
    </location>
</feature>
<gene>
    <name evidence="3" type="ORF">BJ508DRAFT_328943</name>
</gene>
<feature type="compositionally biased region" description="Polar residues" evidence="1">
    <location>
        <begin position="129"/>
        <end position="140"/>
    </location>
</feature>
<feature type="compositionally biased region" description="Low complexity" evidence="1">
    <location>
        <begin position="144"/>
        <end position="164"/>
    </location>
</feature>
<feature type="compositionally biased region" description="Basic and acidic residues" evidence="1">
    <location>
        <begin position="774"/>
        <end position="785"/>
    </location>
</feature>